<dbReference type="PROSITE" id="PS51459">
    <property type="entry name" value="FIDO"/>
    <property type="match status" value="1"/>
</dbReference>
<reference evidence="2 3" key="1">
    <citation type="submission" date="2023-01" db="EMBL/GenBank/DDBJ databases">
        <title>Novel diversity within Roseofilum (Cyanobacteria; Desertifilaceae) from marine benthic mats with descriptions of four novel species.</title>
        <authorList>
            <person name="Wang Y."/>
            <person name="Berthold D.E."/>
            <person name="Hu J."/>
            <person name="Lefler F.W."/>
            <person name="Laughinghouse H.D. IV."/>
        </authorList>
    </citation>
    <scope>NUCLEOTIDE SEQUENCE [LARGE SCALE GENOMIC DNA]</scope>
    <source>
        <strain evidence="2 3">BLCC-M114</strain>
    </source>
</reference>
<dbReference type="NCBIfam" id="TIGR01550">
    <property type="entry name" value="DOC_P1"/>
    <property type="match status" value="1"/>
</dbReference>
<dbReference type="InterPro" id="IPR006440">
    <property type="entry name" value="Doc"/>
</dbReference>
<feature type="domain" description="Fido" evidence="1">
    <location>
        <begin position="7"/>
        <end position="123"/>
    </location>
</feature>
<dbReference type="Proteomes" id="UP001235849">
    <property type="component" value="Unassembled WGS sequence"/>
</dbReference>
<dbReference type="SUPFAM" id="SSF140931">
    <property type="entry name" value="Fic-like"/>
    <property type="match status" value="1"/>
</dbReference>
<sequence length="130" mass="14666">MAEPLWISEEVVRAIHEAQIEQHGGSLGIRDENLLAASLARPRHWFTYTEASLFELAAAYGYGLAKNHPFIDGNKRTAFAVMGTFLLVNGYLLEVQDREVVQMMERLATDEENQDSLAQWLEKNSISTVL</sequence>
<comment type="caution">
    <text evidence="2">The sequence shown here is derived from an EMBL/GenBank/DDBJ whole genome shotgun (WGS) entry which is preliminary data.</text>
</comment>
<dbReference type="InterPro" id="IPR053737">
    <property type="entry name" value="Type_II_TA_Toxin"/>
</dbReference>
<keyword evidence="3" id="KW-1185">Reference proteome</keyword>
<dbReference type="PIRSF" id="PIRSF018297">
    <property type="entry name" value="Doc"/>
    <property type="match status" value="1"/>
</dbReference>
<dbReference type="Pfam" id="PF02661">
    <property type="entry name" value="Fic"/>
    <property type="match status" value="1"/>
</dbReference>
<organism evidence="2 3">
    <name type="scientific">Roseofilum capinflatum BLCC-M114</name>
    <dbReference type="NCBI Taxonomy" id="3022440"/>
    <lineage>
        <taxon>Bacteria</taxon>
        <taxon>Bacillati</taxon>
        <taxon>Cyanobacteriota</taxon>
        <taxon>Cyanophyceae</taxon>
        <taxon>Desertifilales</taxon>
        <taxon>Desertifilaceae</taxon>
        <taxon>Roseofilum</taxon>
        <taxon>Roseofilum capinflatum</taxon>
    </lineage>
</organism>
<gene>
    <name evidence="2" type="ORF">PMG25_13855</name>
</gene>
<dbReference type="EMBL" id="JAQOSO010000079">
    <property type="protein sequence ID" value="MDJ1175179.1"/>
    <property type="molecule type" value="Genomic_DNA"/>
</dbReference>
<protein>
    <submittedName>
        <fullName evidence="2">Type II toxin-antitoxin system death-on-curing family toxin</fullName>
    </submittedName>
</protein>
<accession>A0ABT7B7P0</accession>
<dbReference type="PANTHER" id="PTHR39426">
    <property type="entry name" value="HOMOLOGY TO DEATH-ON-CURING PROTEIN OF PHAGE P1"/>
    <property type="match status" value="1"/>
</dbReference>
<evidence type="ECO:0000259" key="1">
    <source>
        <dbReference type="PROSITE" id="PS51459"/>
    </source>
</evidence>
<dbReference type="InterPro" id="IPR003812">
    <property type="entry name" value="Fido"/>
</dbReference>
<dbReference type="Gene3D" id="1.20.120.1870">
    <property type="entry name" value="Fic/DOC protein, Fido domain"/>
    <property type="match status" value="1"/>
</dbReference>
<name>A0ABT7B7P0_9CYAN</name>
<dbReference type="RefSeq" id="WP_283767488.1">
    <property type="nucleotide sequence ID" value="NZ_JAQOSO010000079.1"/>
</dbReference>
<dbReference type="PANTHER" id="PTHR39426:SF1">
    <property type="entry name" value="HOMOLOGY TO DEATH-ON-CURING PROTEIN OF PHAGE P1"/>
    <property type="match status" value="1"/>
</dbReference>
<evidence type="ECO:0000313" key="2">
    <source>
        <dbReference type="EMBL" id="MDJ1175179.1"/>
    </source>
</evidence>
<proteinExistence type="predicted"/>
<dbReference type="InterPro" id="IPR036597">
    <property type="entry name" value="Fido-like_dom_sf"/>
</dbReference>
<evidence type="ECO:0000313" key="3">
    <source>
        <dbReference type="Proteomes" id="UP001235849"/>
    </source>
</evidence>